<dbReference type="SUPFAM" id="SSF48576">
    <property type="entry name" value="Terpenoid synthases"/>
    <property type="match status" value="1"/>
</dbReference>
<dbReference type="InterPro" id="IPR008949">
    <property type="entry name" value="Isoprenoid_synthase_dom_sf"/>
</dbReference>
<reference evidence="8" key="1">
    <citation type="submission" date="2013-12" db="EMBL/GenBank/DDBJ databases">
        <authorList>
            <person name="Aslett M."/>
        </authorList>
    </citation>
    <scope>NUCLEOTIDE SEQUENCE [LARGE SCALE GENOMIC DNA]</scope>
    <source>
        <strain evidence="8">Lindley</strain>
    </source>
</reference>
<evidence type="ECO:0000256" key="5">
    <source>
        <dbReference type="ARBA" id="ARBA00033740"/>
    </source>
</evidence>
<dbReference type="GO" id="GO:0004161">
    <property type="term" value="F:dimethylallyltranstransferase activity"/>
    <property type="evidence" value="ECO:0007669"/>
    <property type="project" value="TreeGrafter"/>
</dbReference>
<evidence type="ECO:0000313" key="9">
    <source>
        <dbReference type="WBParaSite" id="GPLIN_001352800"/>
    </source>
</evidence>
<dbReference type="InterPro" id="IPR033749">
    <property type="entry name" value="Polyprenyl_synt_CS"/>
</dbReference>
<keyword evidence="2" id="KW-0808">Transferase</keyword>
<reference evidence="8" key="2">
    <citation type="submission" date="2014-05" db="EMBL/GenBank/DDBJ databases">
        <title>The genome and life-stage specific transcriptomes of Globodera pallida elucidate key aspects of plant parasitism by a cyst nematode.</title>
        <authorList>
            <person name="Cotton J.A."/>
            <person name="Lilley C.J."/>
            <person name="Jones L.M."/>
            <person name="Kikuchi T."/>
            <person name="Reid A.J."/>
            <person name="Thorpe P."/>
            <person name="Tsai I.J."/>
            <person name="Beasley H."/>
            <person name="Blok V."/>
            <person name="Cock P.J.A."/>
            <person name="Van den Akker S.E."/>
            <person name="Holroyd N."/>
            <person name="Hunt M."/>
            <person name="Mantelin S."/>
            <person name="Naghra H."/>
            <person name="Pain A."/>
            <person name="Palomares-Rius J.E."/>
            <person name="Zarowiecki M."/>
            <person name="Berriman M."/>
            <person name="Jones J.T."/>
            <person name="Urwin P.E."/>
        </authorList>
    </citation>
    <scope>NUCLEOTIDE SEQUENCE [LARGE SCALE GENOMIC DNA]</scope>
    <source>
        <strain evidence="8">Lindley</strain>
    </source>
</reference>
<keyword evidence="3" id="KW-0479">Metal-binding</keyword>
<dbReference type="Pfam" id="PF00348">
    <property type="entry name" value="polyprenyl_synt"/>
    <property type="match status" value="1"/>
</dbReference>
<evidence type="ECO:0000256" key="1">
    <source>
        <dbReference type="ARBA" id="ARBA00001946"/>
    </source>
</evidence>
<name>A0A183CKX2_GLOPA</name>
<evidence type="ECO:0000256" key="6">
    <source>
        <dbReference type="ARBA" id="ARBA00034546"/>
    </source>
</evidence>
<dbReference type="GO" id="GO:0042811">
    <property type="term" value="P:pheromone biosynthetic process"/>
    <property type="evidence" value="ECO:0007669"/>
    <property type="project" value="UniProtKB-ARBA"/>
</dbReference>
<dbReference type="PANTHER" id="PTHR11525">
    <property type="entry name" value="FARNESYL-PYROPHOSPHATE SYNTHETASE"/>
    <property type="match status" value="1"/>
</dbReference>
<evidence type="ECO:0000256" key="7">
    <source>
        <dbReference type="SAM" id="MobiDB-lite"/>
    </source>
</evidence>
<evidence type="ECO:0000256" key="4">
    <source>
        <dbReference type="ARBA" id="ARBA00022842"/>
    </source>
</evidence>
<dbReference type="Proteomes" id="UP000050741">
    <property type="component" value="Unassembled WGS sequence"/>
</dbReference>
<evidence type="ECO:0000256" key="3">
    <source>
        <dbReference type="ARBA" id="ARBA00022723"/>
    </source>
</evidence>
<reference evidence="9" key="3">
    <citation type="submission" date="2016-06" db="UniProtKB">
        <authorList>
            <consortium name="WormBaseParasite"/>
        </authorList>
    </citation>
    <scope>IDENTIFICATION</scope>
</reference>
<dbReference type="GO" id="GO:0045337">
    <property type="term" value="P:farnesyl diphosphate biosynthetic process"/>
    <property type="evidence" value="ECO:0007669"/>
    <property type="project" value="TreeGrafter"/>
</dbReference>
<comment type="pathway">
    <text evidence="5">Pheromone biosynthesis.</text>
</comment>
<keyword evidence="8" id="KW-1185">Reference proteome</keyword>
<evidence type="ECO:0000313" key="8">
    <source>
        <dbReference type="Proteomes" id="UP000050741"/>
    </source>
</evidence>
<keyword evidence="4" id="KW-0460">Magnesium</keyword>
<dbReference type="InterPro" id="IPR000092">
    <property type="entry name" value="Polyprenyl_synt"/>
</dbReference>
<accession>A0A183CKX2</accession>
<comment type="cofactor">
    <cofactor evidence="1">
        <name>Mg(2+)</name>
        <dbReference type="ChEBI" id="CHEBI:18420"/>
    </cofactor>
</comment>
<dbReference type="PANTHER" id="PTHR11525:SF0">
    <property type="entry name" value="FARNESYL PYROPHOSPHATE SYNTHASE"/>
    <property type="match status" value="1"/>
</dbReference>
<dbReference type="WBParaSite" id="GPLIN_001352800">
    <property type="protein sequence ID" value="GPLIN_001352800"/>
    <property type="gene ID" value="GPLIN_001352800"/>
</dbReference>
<dbReference type="Gene3D" id="1.10.600.10">
    <property type="entry name" value="Farnesyl Diphosphate Synthase"/>
    <property type="match status" value="1"/>
</dbReference>
<evidence type="ECO:0000256" key="2">
    <source>
        <dbReference type="ARBA" id="ARBA00022679"/>
    </source>
</evidence>
<dbReference type="GO" id="GO:0004337">
    <property type="term" value="F:(2E,6E)-farnesyl diphosphate synthase activity"/>
    <property type="evidence" value="ECO:0007669"/>
    <property type="project" value="TreeGrafter"/>
</dbReference>
<dbReference type="GO" id="GO:0046872">
    <property type="term" value="F:metal ion binding"/>
    <property type="evidence" value="ECO:0007669"/>
    <property type="project" value="UniProtKB-KW"/>
</dbReference>
<proteinExistence type="predicted"/>
<protein>
    <recommendedName>
        <fullName evidence="6">Farnesyl pyrophosphate synthase</fullName>
    </recommendedName>
</protein>
<dbReference type="GO" id="GO:0005737">
    <property type="term" value="C:cytoplasm"/>
    <property type="evidence" value="ECO:0007669"/>
    <property type="project" value="TreeGrafter"/>
</dbReference>
<dbReference type="PROSITE" id="PS00723">
    <property type="entry name" value="POLYPRENYL_SYNTHASE_1"/>
    <property type="match status" value="1"/>
</dbReference>
<dbReference type="InterPro" id="IPR039702">
    <property type="entry name" value="FPS1-like"/>
</dbReference>
<feature type="region of interest" description="Disordered" evidence="7">
    <location>
        <begin position="146"/>
        <end position="168"/>
    </location>
</feature>
<dbReference type="AlphaFoldDB" id="A0A183CKX2"/>
<sequence length="182" mass="20900">MTQKLMGAAAINAERLLRSLLPSLREELTASLTNDLHGAVATMSRKYIQRFFDYTMGEGKFARSGLALRTFLALDSSPSDEQFHNAAKVSLAIEMFQTFFLIEDDIMDGATRRRGKPCWHQLVVLHETRNFSILETRARARYFTSRLEPEPDTLPRDSSPSPRPKKHETFLESRLDTRDFFL</sequence>
<organism evidence="8 9">
    <name type="scientific">Globodera pallida</name>
    <name type="common">Potato cyst nematode worm</name>
    <name type="synonym">Heterodera pallida</name>
    <dbReference type="NCBI Taxonomy" id="36090"/>
    <lineage>
        <taxon>Eukaryota</taxon>
        <taxon>Metazoa</taxon>
        <taxon>Ecdysozoa</taxon>
        <taxon>Nematoda</taxon>
        <taxon>Chromadorea</taxon>
        <taxon>Rhabditida</taxon>
        <taxon>Tylenchina</taxon>
        <taxon>Tylenchomorpha</taxon>
        <taxon>Tylenchoidea</taxon>
        <taxon>Heteroderidae</taxon>
        <taxon>Heteroderinae</taxon>
        <taxon>Globodera</taxon>
    </lineage>
</organism>